<dbReference type="GO" id="GO:0045493">
    <property type="term" value="P:xylan catabolic process"/>
    <property type="evidence" value="ECO:0007669"/>
    <property type="project" value="UniProtKB-UniRule"/>
</dbReference>
<feature type="compositionally biased region" description="Gly residues" evidence="5">
    <location>
        <begin position="58"/>
        <end position="80"/>
    </location>
</feature>
<evidence type="ECO:0000313" key="7">
    <source>
        <dbReference type="Proteomes" id="UP000324022"/>
    </source>
</evidence>
<feature type="signal peptide" evidence="4">
    <location>
        <begin position="1"/>
        <end position="23"/>
    </location>
</feature>
<keyword evidence="4" id="KW-0119">Carbohydrate metabolism</keyword>
<evidence type="ECO:0000256" key="2">
    <source>
        <dbReference type="ARBA" id="ARBA00022729"/>
    </source>
</evidence>
<dbReference type="InterPro" id="IPR029058">
    <property type="entry name" value="AB_hydrolase_fold"/>
</dbReference>
<keyword evidence="3 4" id="KW-0378">Hydrolase</keyword>
<dbReference type="InterPro" id="IPR050955">
    <property type="entry name" value="Plant_Biomass_Hydrol_Est"/>
</dbReference>
<dbReference type="GO" id="GO:0052689">
    <property type="term" value="F:carboxylic ester hydrolase activity"/>
    <property type="evidence" value="ECO:0007669"/>
    <property type="project" value="UniProtKB-KW"/>
</dbReference>
<dbReference type="InterPro" id="IPR010126">
    <property type="entry name" value="Esterase_phb"/>
</dbReference>
<accession>A0A5C3EJ37</accession>
<dbReference type="Gene3D" id="3.40.50.1820">
    <property type="entry name" value="alpha/beta hydrolase"/>
    <property type="match status" value="1"/>
</dbReference>
<comment type="similarity">
    <text evidence="4">Belongs to the carbohydrate esterase 1 (CE1) family.</text>
</comment>
<evidence type="ECO:0000256" key="5">
    <source>
        <dbReference type="SAM" id="MobiDB-lite"/>
    </source>
</evidence>
<proteinExistence type="inferred from homology"/>
<dbReference type="Proteomes" id="UP000324022">
    <property type="component" value="Unassembled WGS sequence"/>
</dbReference>
<reference evidence="6 7" key="1">
    <citation type="submission" date="2018-03" db="EMBL/GenBank/DDBJ databases">
        <authorList>
            <person name="Guldener U."/>
        </authorList>
    </citation>
    <scope>NUCLEOTIDE SEQUENCE [LARGE SCALE GENOMIC DNA]</scope>
    <source>
        <strain evidence="6 7">NBRC100155</strain>
    </source>
</reference>
<dbReference type="AlphaFoldDB" id="A0A5C3EJ37"/>
<comment type="function">
    <text evidence="4">Esterase involved in the hydrolysis of xylan, a major structural heterogeneous polysaccharide found in plant biomass representing the second most abundant polysaccharide in the biosphere, after cellulose.</text>
</comment>
<evidence type="ECO:0000256" key="1">
    <source>
        <dbReference type="ARBA" id="ARBA00022487"/>
    </source>
</evidence>
<feature type="chain" id="PRO_5029032622" description="Carboxylic ester hydrolase" evidence="4">
    <location>
        <begin position="24"/>
        <end position="416"/>
    </location>
</feature>
<evidence type="ECO:0000256" key="3">
    <source>
        <dbReference type="ARBA" id="ARBA00022801"/>
    </source>
</evidence>
<dbReference type="PANTHER" id="PTHR43037:SF5">
    <property type="entry name" value="FERULOYL ESTERASE"/>
    <property type="match status" value="1"/>
</dbReference>
<keyword evidence="1 4" id="KW-0719">Serine esterase</keyword>
<dbReference type="OrthoDB" id="2425929at2759"/>
<feature type="region of interest" description="Disordered" evidence="5">
    <location>
        <begin position="27"/>
        <end position="153"/>
    </location>
</feature>
<feature type="compositionally biased region" description="Gly residues" evidence="5">
    <location>
        <begin position="126"/>
        <end position="141"/>
    </location>
</feature>
<sequence length="416" mass="42850">MRSFICQLFIVTLLSVEITLAQGGPPPWVDGHKNGQGPPNGIDTLASNHWSPLPGPLMPGGQGGQSGGNGPGGAPGGSPGGAPKAPQFGWPGGQPGGPQGTQPSGFPGGAGAGMPGPGPGSPPVGTLGGSGGFGGGSGGGECQLQQETGFPGHPTKATMYTYVPKTFKKGNPVVVALHHCGGTGPGYFKEYPDWPKASDQKGFMMIFASSPGGTGGCWDVSSKSSLKHDGGGDTQTIAEMVKYAKTKYGCSDHRVYVVGHSSGAMLTQALGATYPDVFLAGAAYSGVPAGCFHTNVAQGASWNSTCSAGHLDESPAYWKDQARQMYPGYTGSLPMMMLVHGKQDQVISFNDHREAVKQWTSLHNLNPDSPTKKYKLDSQPNYEVSMYGSSVMAIAADGVTHDNPAKVDLTCQFFGL</sequence>
<keyword evidence="7" id="KW-1185">Reference proteome</keyword>
<dbReference type="SUPFAM" id="SSF53474">
    <property type="entry name" value="alpha/beta-Hydrolases"/>
    <property type="match status" value="2"/>
</dbReference>
<protein>
    <recommendedName>
        <fullName evidence="4">Carboxylic ester hydrolase</fullName>
        <ecNumber evidence="4">3.1.1.-</ecNumber>
    </recommendedName>
</protein>
<name>A0A5C3EJ37_9BASI</name>
<keyword evidence="4" id="KW-0964">Secreted</keyword>
<dbReference type="EC" id="3.1.1.-" evidence="4"/>
<keyword evidence="4" id="KW-0624">Polysaccharide degradation</keyword>
<dbReference type="NCBIfam" id="TIGR01840">
    <property type="entry name" value="esterase_phb"/>
    <property type="match status" value="1"/>
</dbReference>
<feature type="compositionally biased region" description="Gly residues" evidence="5">
    <location>
        <begin position="106"/>
        <end position="115"/>
    </location>
</feature>
<gene>
    <name evidence="6" type="ORF">UTRI_05195</name>
</gene>
<dbReference type="Pfam" id="PF10503">
    <property type="entry name" value="Esterase_PHB"/>
    <property type="match status" value="1"/>
</dbReference>
<comment type="subcellular location">
    <subcellularLocation>
        <location evidence="4">Secreted</location>
    </subcellularLocation>
</comment>
<organism evidence="6 7">
    <name type="scientific">Ustilago trichophora</name>
    <dbReference type="NCBI Taxonomy" id="86804"/>
    <lineage>
        <taxon>Eukaryota</taxon>
        <taxon>Fungi</taxon>
        <taxon>Dikarya</taxon>
        <taxon>Basidiomycota</taxon>
        <taxon>Ustilaginomycotina</taxon>
        <taxon>Ustilaginomycetes</taxon>
        <taxon>Ustilaginales</taxon>
        <taxon>Ustilaginaceae</taxon>
        <taxon>Ustilago</taxon>
    </lineage>
</organism>
<keyword evidence="2 4" id="KW-0732">Signal</keyword>
<evidence type="ECO:0000256" key="4">
    <source>
        <dbReference type="RuleBase" id="RU367147"/>
    </source>
</evidence>
<dbReference type="PANTHER" id="PTHR43037">
    <property type="entry name" value="UNNAMED PRODUCT-RELATED"/>
    <property type="match status" value="1"/>
</dbReference>
<dbReference type="GO" id="GO:0005576">
    <property type="term" value="C:extracellular region"/>
    <property type="evidence" value="ECO:0007669"/>
    <property type="project" value="UniProtKB-SubCell"/>
</dbReference>
<feature type="compositionally biased region" description="Gly residues" evidence="5">
    <location>
        <begin position="90"/>
        <end position="99"/>
    </location>
</feature>
<dbReference type="EMBL" id="OOIN01000034">
    <property type="protein sequence ID" value="SPO30578.1"/>
    <property type="molecule type" value="Genomic_DNA"/>
</dbReference>
<evidence type="ECO:0000313" key="6">
    <source>
        <dbReference type="EMBL" id="SPO30578.1"/>
    </source>
</evidence>